<name>A0A409VV95_9AGAR</name>
<sequence length="172" mass="18361">MKLFNYALAFSFAVASVTCNVNISTPHSGAKLVRGKQFTVQIIEPPSVAPADGIQEIDYYIGIVTCTNSGCPSPSSGNLGDILFLGLYQPQGIIGNPPFPPTYQNFTLSVPSDIPAGKAAIQVQKVVFIASPVSYLLSEDWDECDTHPYRVSVQGQADASLQYGSVQVQVST</sequence>
<dbReference type="InParanoid" id="A0A409VV95"/>
<accession>A0A409VV95</accession>
<evidence type="ECO:0008006" key="4">
    <source>
        <dbReference type="Google" id="ProtNLM"/>
    </source>
</evidence>
<evidence type="ECO:0000313" key="2">
    <source>
        <dbReference type="EMBL" id="PPQ70184.1"/>
    </source>
</evidence>
<dbReference type="Proteomes" id="UP000284706">
    <property type="component" value="Unassembled WGS sequence"/>
</dbReference>
<organism evidence="2 3">
    <name type="scientific">Gymnopilus dilepis</name>
    <dbReference type="NCBI Taxonomy" id="231916"/>
    <lineage>
        <taxon>Eukaryota</taxon>
        <taxon>Fungi</taxon>
        <taxon>Dikarya</taxon>
        <taxon>Basidiomycota</taxon>
        <taxon>Agaricomycotina</taxon>
        <taxon>Agaricomycetes</taxon>
        <taxon>Agaricomycetidae</taxon>
        <taxon>Agaricales</taxon>
        <taxon>Agaricineae</taxon>
        <taxon>Hymenogastraceae</taxon>
        <taxon>Gymnopilus</taxon>
    </lineage>
</organism>
<protein>
    <recommendedName>
        <fullName evidence="4">Phosphatidylglycerol/phosphatidylinositol transfer protein</fullName>
    </recommendedName>
</protein>
<dbReference type="EMBL" id="NHYE01005550">
    <property type="protein sequence ID" value="PPQ70184.1"/>
    <property type="molecule type" value="Genomic_DNA"/>
</dbReference>
<comment type="caution">
    <text evidence="2">The sequence shown here is derived from an EMBL/GenBank/DDBJ whole genome shotgun (WGS) entry which is preliminary data.</text>
</comment>
<keyword evidence="3" id="KW-1185">Reference proteome</keyword>
<feature type="signal peptide" evidence="1">
    <location>
        <begin position="1"/>
        <end position="19"/>
    </location>
</feature>
<evidence type="ECO:0000256" key="1">
    <source>
        <dbReference type="SAM" id="SignalP"/>
    </source>
</evidence>
<dbReference type="AlphaFoldDB" id="A0A409VV95"/>
<evidence type="ECO:0000313" key="3">
    <source>
        <dbReference type="Proteomes" id="UP000284706"/>
    </source>
</evidence>
<keyword evidence="1" id="KW-0732">Signal</keyword>
<gene>
    <name evidence="2" type="ORF">CVT26_014460</name>
</gene>
<feature type="chain" id="PRO_5019387496" description="Phosphatidylglycerol/phosphatidylinositol transfer protein" evidence="1">
    <location>
        <begin position="20"/>
        <end position="172"/>
    </location>
</feature>
<dbReference type="OrthoDB" id="2841294at2759"/>
<reference evidence="2 3" key="1">
    <citation type="journal article" date="2018" name="Evol. Lett.">
        <title>Horizontal gene cluster transfer increased hallucinogenic mushroom diversity.</title>
        <authorList>
            <person name="Reynolds H.T."/>
            <person name="Vijayakumar V."/>
            <person name="Gluck-Thaler E."/>
            <person name="Korotkin H.B."/>
            <person name="Matheny P.B."/>
            <person name="Slot J.C."/>
        </authorList>
    </citation>
    <scope>NUCLEOTIDE SEQUENCE [LARGE SCALE GENOMIC DNA]</scope>
    <source>
        <strain evidence="2 3">SRW20</strain>
    </source>
</reference>
<proteinExistence type="predicted"/>